<dbReference type="SUPFAM" id="SSF109854">
    <property type="entry name" value="DinB/YfiT-like putative metalloenzymes"/>
    <property type="match status" value="1"/>
</dbReference>
<protein>
    <submittedName>
        <fullName evidence="2">DinB family protein</fullName>
    </submittedName>
</protein>
<evidence type="ECO:0000313" key="3">
    <source>
        <dbReference type="Proteomes" id="UP001595952"/>
    </source>
</evidence>
<name>A0ABV9I6L7_9DEIO</name>
<evidence type="ECO:0000313" key="2">
    <source>
        <dbReference type="EMBL" id="MFC4637824.1"/>
    </source>
</evidence>
<dbReference type="InterPro" id="IPR024775">
    <property type="entry name" value="DinB-like"/>
</dbReference>
<feature type="domain" description="DinB-like" evidence="1">
    <location>
        <begin position="11"/>
        <end position="132"/>
    </location>
</feature>
<organism evidence="2 3">
    <name type="scientific">Deinococcus hohokamensis</name>
    <dbReference type="NCBI Taxonomy" id="309883"/>
    <lineage>
        <taxon>Bacteria</taxon>
        <taxon>Thermotogati</taxon>
        <taxon>Deinococcota</taxon>
        <taxon>Deinococci</taxon>
        <taxon>Deinococcales</taxon>
        <taxon>Deinococcaceae</taxon>
        <taxon>Deinococcus</taxon>
    </lineage>
</organism>
<comment type="caution">
    <text evidence="2">The sequence shown here is derived from an EMBL/GenBank/DDBJ whole genome shotgun (WGS) entry which is preliminary data.</text>
</comment>
<proteinExistence type="predicted"/>
<reference evidence="3" key="1">
    <citation type="journal article" date="2019" name="Int. J. Syst. Evol. Microbiol.">
        <title>The Global Catalogue of Microorganisms (GCM) 10K type strain sequencing project: providing services to taxonomists for standard genome sequencing and annotation.</title>
        <authorList>
            <consortium name="The Broad Institute Genomics Platform"/>
            <consortium name="The Broad Institute Genome Sequencing Center for Infectious Disease"/>
            <person name="Wu L."/>
            <person name="Ma J."/>
        </authorList>
    </citation>
    <scope>NUCLEOTIDE SEQUENCE [LARGE SCALE GENOMIC DNA]</scope>
    <source>
        <strain evidence="3">CCUG 55995</strain>
    </source>
</reference>
<dbReference type="Gene3D" id="1.20.120.450">
    <property type="entry name" value="dinb family like domain"/>
    <property type="match status" value="1"/>
</dbReference>
<gene>
    <name evidence="2" type="ORF">ACFO0D_05670</name>
</gene>
<dbReference type="InterPro" id="IPR034660">
    <property type="entry name" value="DinB/YfiT-like"/>
</dbReference>
<dbReference type="EMBL" id="JBHSEI010000002">
    <property type="protein sequence ID" value="MFC4637824.1"/>
    <property type="molecule type" value="Genomic_DNA"/>
</dbReference>
<dbReference type="Proteomes" id="UP001595952">
    <property type="component" value="Unassembled WGS sequence"/>
</dbReference>
<evidence type="ECO:0000259" key="1">
    <source>
        <dbReference type="Pfam" id="PF12867"/>
    </source>
</evidence>
<sequence>MTYTGEEYAMQFQRHRSTLLELLGHIPESKANFVAWDGGMSILQTADHLLSTGAGVVDMLSGGTWEKQPSSPSLAEATDRLRQNTTSVSEKLMAMTQDDLNRELTVFGGARWPAYRLVDFHREHEVHHKGQLWVMARMAGLQPPFFIDMR</sequence>
<accession>A0ABV9I6L7</accession>
<dbReference type="Pfam" id="PF12867">
    <property type="entry name" value="DinB_2"/>
    <property type="match status" value="1"/>
</dbReference>
<dbReference type="RefSeq" id="WP_380060854.1">
    <property type="nucleotide sequence ID" value="NZ_JBHSEI010000002.1"/>
</dbReference>
<keyword evidence="3" id="KW-1185">Reference proteome</keyword>